<organism evidence="2 3">
    <name type="scientific">Bacteroides fragilis</name>
    <dbReference type="NCBI Taxonomy" id="817"/>
    <lineage>
        <taxon>Bacteria</taxon>
        <taxon>Pseudomonadati</taxon>
        <taxon>Bacteroidota</taxon>
        <taxon>Bacteroidia</taxon>
        <taxon>Bacteroidales</taxon>
        <taxon>Bacteroidaceae</taxon>
        <taxon>Bacteroides</taxon>
    </lineage>
</organism>
<dbReference type="RefSeq" id="WP_008661146.1">
    <property type="nucleotide sequence ID" value="NZ_CABKOU010000003.1"/>
</dbReference>
<gene>
    <name evidence="2" type="ORF">NXX45_20395</name>
</gene>
<dbReference type="Pfam" id="PF12930">
    <property type="entry name" value="DUF3836"/>
    <property type="match status" value="1"/>
</dbReference>
<name>A0AAQ2NHU1_BACFG</name>
<dbReference type="InterPro" id="IPR024339">
    <property type="entry name" value="DUF3836"/>
</dbReference>
<dbReference type="Gene3D" id="2.40.128.720">
    <property type="match status" value="1"/>
</dbReference>
<protein>
    <submittedName>
        <fullName evidence="2">DUF3836 domain-containing protein</fullName>
    </submittedName>
</protein>
<accession>A0AAQ2NHU1</accession>
<dbReference type="Proteomes" id="UP001060330">
    <property type="component" value="Chromosome"/>
</dbReference>
<feature type="chain" id="PRO_5042905672" evidence="1">
    <location>
        <begin position="26"/>
        <end position="170"/>
    </location>
</feature>
<proteinExistence type="predicted"/>
<evidence type="ECO:0000313" key="3">
    <source>
        <dbReference type="Proteomes" id="UP001060330"/>
    </source>
</evidence>
<evidence type="ECO:0000313" key="2">
    <source>
        <dbReference type="EMBL" id="UVR56045.1"/>
    </source>
</evidence>
<reference evidence="2" key="1">
    <citation type="submission" date="2022-08" db="EMBL/GenBank/DDBJ databases">
        <title>Genome Sequencing of Bacteroides fragilis Group Isolates with Nanopore Technology.</title>
        <authorList>
            <person name="Tisza M.J."/>
            <person name="Smith D."/>
            <person name="Dekker J.P."/>
        </authorList>
    </citation>
    <scope>NUCLEOTIDE SEQUENCE</scope>
    <source>
        <strain evidence="2">BFG-70</strain>
    </source>
</reference>
<feature type="signal peptide" evidence="1">
    <location>
        <begin position="1"/>
        <end position="25"/>
    </location>
</feature>
<sequence length="170" mass="19685">MKTITFFKRVLASAALVSVCGFACATNNGKQFIHNDTMEGGKLVCREIYAMNDAASGILNPVKMYKYSYDTDQQKTVKSTYAWNIFKNTWETESRTVISRYETETSVEYSVWNKEKGSFDLSKKYIYIITDNNNQLIAQYAYKMNSRTNQWILEKDALTPIYENIYATTR</sequence>
<dbReference type="AlphaFoldDB" id="A0AAQ2NHU1"/>
<dbReference type="EMBL" id="CP103216">
    <property type="protein sequence ID" value="UVR56045.1"/>
    <property type="molecule type" value="Genomic_DNA"/>
</dbReference>
<keyword evidence="1" id="KW-0732">Signal</keyword>
<evidence type="ECO:0000256" key="1">
    <source>
        <dbReference type="SAM" id="SignalP"/>
    </source>
</evidence>